<evidence type="ECO:0000256" key="3">
    <source>
        <dbReference type="ARBA" id="ARBA00022840"/>
    </source>
</evidence>
<dbReference type="PANTHER" id="PTHR30258">
    <property type="entry name" value="TYPE II SECRETION SYSTEM PROTEIN GSPE-RELATED"/>
    <property type="match status" value="1"/>
</dbReference>
<keyword evidence="2" id="KW-0547">Nucleotide-binding</keyword>
<keyword evidence="6" id="KW-1185">Reference proteome</keyword>
<evidence type="ECO:0000313" key="5">
    <source>
        <dbReference type="EMBL" id="TCV99168.1"/>
    </source>
</evidence>
<dbReference type="PROSITE" id="PS00662">
    <property type="entry name" value="T2SP_E"/>
    <property type="match status" value="1"/>
</dbReference>
<dbReference type="Gene3D" id="3.30.450.90">
    <property type="match status" value="1"/>
</dbReference>
<comment type="similarity">
    <text evidence="1">Belongs to the GSP E family.</text>
</comment>
<organism evidence="5 6">
    <name type="scientific">Biostraticola tofi</name>
    <dbReference type="NCBI Taxonomy" id="466109"/>
    <lineage>
        <taxon>Bacteria</taxon>
        <taxon>Pseudomonadati</taxon>
        <taxon>Pseudomonadota</taxon>
        <taxon>Gammaproteobacteria</taxon>
        <taxon>Enterobacterales</taxon>
        <taxon>Bruguierivoracaceae</taxon>
        <taxon>Biostraticola</taxon>
    </lineage>
</organism>
<sequence length="383" mass="41468">MIATRDDHLTAEEFIDQMLSQAIAVGASDIHLDPCPSQGYRLRMRIDGLMQQSRPCPAGLATMLAVRLKIMARLDIAERRLPQDGQFIIPLPAPGCSFRLSTLPALGGEKIALRLLPGEQSGLSLRQLGMTESVLNNFLQHLQAPQGMILLTGPTGSGKTMTLYAALVHLRQRPLHICSVEDPVEIPLSGITQCQVNLKARLDFPLLLRALLRQDPDVIMVGEIRDAQTAAIAAHAARSAHLVLATLHCATPREALARLSQLGLSPDSIEPVLRLVMAQRLVRRLCPHCRRLESAPHNAVCSRSPPSALPHYWQAVGCGRCHGGYEGRCGLFSLSDKSPGELSHSRHSLMEPAAADADGLWQAGLSLAAAGETTVSELWRVLG</sequence>
<keyword evidence="3" id="KW-0067">ATP-binding</keyword>
<reference evidence="5 6" key="1">
    <citation type="submission" date="2019-03" db="EMBL/GenBank/DDBJ databases">
        <title>Genomic Encyclopedia of Type Strains, Phase IV (KMG-IV): sequencing the most valuable type-strain genomes for metagenomic binning, comparative biology and taxonomic classification.</title>
        <authorList>
            <person name="Goeker M."/>
        </authorList>
    </citation>
    <scope>NUCLEOTIDE SEQUENCE [LARGE SCALE GENOMIC DNA]</scope>
    <source>
        <strain evidence="5 6">DSM 19580</strain>
    </source>
</reference>
<dbReference type="AlphaFoldDB" id="A0A4R3Z5H8"/>
<accession>A0A4R3Z5H8</accession>
<feature type="domain" description="Bacterial type II secretion system protein E" evidence="4">
    <location>
        <begin position="212"/>
        <end position="226"/>
    </location>
</feature>
<dbReference type="Pfam" id="PF00437">
    <property type="entry name" value="T2SSE"/>
    <property type="match status" value="1"/>
</dbReference>
<evidence type="ECO:0000256" key="2">
    <source>
        <dbReference type="ARBA" id="ARBA00022741"/>
    </source>
</evidence>
<dbReference type="GO" id="GO:0005886">
    <property type="term" value="C:plasma membrane"/>
    <property type="evidence" value="ECO:0007669"/>
    <property type="project" value="TreeGrafter"/>
</dbReference>
<dbReference type="GO" id="GO:0005524">
    <property type="term" value="F:ATP binding"/>
    <property type="evidence" value="ECO:0007669"/>
    <property type="project" value="UniProtKB-KW"/>
</dbReference>
<name>A0A4R3Z5H8_9GAMM</name>
<dbReference type="PANTHER" id="PTHR30258:SF1">
    <property type="entry name" value="PROTEIN TRANSPORT PROTEIN HOFB HOMOLOG"/>
    <property type="match status" value="1"/>
</dbReference>
<proteinExistence type="inferred from homology"/>
<dbReference type="GO" id="GO:0016887">
    <property type="term" value="F:ATP hydrolysis activity"/>
    <property type="evidence" value="ECO:0007669"/>
    <property type="project" value="TreeGrafter"/>
</dbReference>
<dbReference type="RefSeq" id="WP_131864533.1">
    <property type="nucleotide sequence ID" value="NZ_SMCR01000002.1"/>
</dbReference>
<dbReference type="InterPro" id="IPR001482">
    <property type="entry name" value="T2SS/T4SS_dom"/>
</dbReference>
<evidence type="ECO:0000259" key="4">
    <source>
        <dbReference type="PROSITE" id="PS00662"/>
    </source>
</evidence>
<gene>
    <name evidence="5" type="ORF">EDC52_102509</name>
</gene>
<dbReference type="Gene3D" id="3.40.50.300">
    <property type="entry name" value="P-loop containing nucleotide triphosphate hydrolases"/>
    <property type="match status" value="1"/>
</dbReference>
<dbReference type="InterPro" id="IPR003593">
    <property type="entry name" value="AAA+_ATPase"/>
</dbReference>
<dbReference type="Proteomes" id="UP000295719">
    <property type="component" value="Unassembled WGS sequence"/>
</dbReference>
<dbReference type="OrthoDB" id="9804785at2"/>
<comment type="caution">
    <text evidence="5">The sequence shown here is derived from an EMBL/GenBank/DDBJ whole genome shotgun (WGS) entry which is preliminary data.</text>
</comment>
<evidence type="ECO:0000313" key="6">
    <source>
        <dbReference type="Proteomes" id="UP000295719"/>
    </source>
</evidence>
<dbReference type="InterPro" id="IPR027417">
    <property type="entry name" value="P-loop_NTPase"/>
</dbReference>
<protein>
    <submittedName>
        <fullName evidence="5">Protein transport protein HofB</fullName>
    </submittedName>
</protein>
<evidence type="ECO:0000256" key="1">
    <source>
        <dbReference type="ARBA" id="ARBA00006611"/>
    </source>
</evidence>
<dbReference type="CDD" id="cd01129">
    <property type="entry name" value="PulE-GspE-like"/>
    <property type="match status" value="1"/>
</dbReference>
<dbReference type="SUPFAM" id="SSF52540">
    <property type="entry name" value="P-loop containing nucleoside triphosphate hydrolases"/>
    <property type="match status" value="1"/>
</dbReference>
<dbReference type="SMART" id="SM00382">
    <property type="entry name" value="AAA"/>
    <property type="match status" value="1"/>
</dbReference>
<dbReference type="EMBL" id="SMCR01000002">
    <property type="protein sequence ID" value="TCV99168.1"/>
    <property type="molecule type" value="Genomic_DNA"/>
</dbReference>